<organism evidence="1 2">
    <name type="scientific">Funneliformis caledonium</name>
    <dbReference type="NCBI Taxonomy" id="1117310"/>
    <lineage>
        <taxon>Eukaryota</taxon>
        <taxon>Fungi</taxon>
        <taxon>Fungi incertae sedis</taxon>
        <taxon>Mucoromycota</taxon>
        <taxon>Glomeromycotina</taxon>
        <taxon>Glomeromycetes</taxon>
        <taxon>Glomerales</taxon>
        <taxon>Glomeraceae</taxon>
        <taxon>Funneliformis</taxon>
    </lineage>
</organism>
<proteinExistence type="predicted"/>
<name>A0A9N9BVN1_9GLOM</name>
<evidence type="ECO:0000313" key="2">
    <source>
        <dbReference type="Proteomes" id="UP000789570"/>
    </source>
</evidence>
<evidence type="ECO:0000313" key="1">
    <source>
        <dbReference type="EMBL" id="CAG8579419.1"/>
    </source>
</evidence>
<dbReference type="Proteomes" id="UP000789570">
    <property type="component" value="Unassembled WGS sequence"/>
</dbReference>
<dbReference type="AlphaFoldDB" id="A0A9N9BVN1"/>
<gene>
    <name evidence="1" type="ORF">FCALED_LOCUS7517</name>
</gene>
<dbReference type="EMBL" id="CAJVPQ010002006">
    <property type="protein sequence ID" value="CAG8579419.1"/>
    <property type="molecule type" value="Genomic_DNA"/>
</dbReference>
<dbReference type="OrthoDB" id="2319664at2759"/>
<keyword evidence="2" id="KW-1185">Reference proteome</keyword>
<reference evidence="1" key="1">
    <citation type="submission" date="2021-06" db="EMBL/GenBank/DDBJ databases">
        <authorList>
            <person name="Kallberg Y."/>
            <person name="Tangrot J."/>
            <person name="Rosling A."/>
        </authorList>
    </citation>
    <scope>NUCLEOTIDE SEQUENCE</scope>
    <source>
        <strain evidence="1">UK204</strain>
    </source>
</reference>
<protein>
    <submittedName>
        <fullName evidence="1">16588_t:CDS:1</fullName>
    </submittedName>
</protein>
<sequence length="103" mass="11610">MLPKKAPFYCLVLGKPETSAFPVRYNNNHTIGEIREIIEQKIGIPDQSKCQHSPPFADHIHLIVIILAVPITATGRVNVIIARLDKIVKNVEDMKREKSSIQI</sequence>
<accession>A0A9N9BVN1</accession>
<comment type="caution">
    <text evidence="1">The sequence shown here is derived from an EMBL/GenBank/DDBJ whole genome shotgun (WGS) entry which is preliminary data.</text>
</comment>